<evidence type="ECO:0000259" key="3">
    <source>
        <dbReference type="PROSITE" id="PS50003"/>
    </source>
</evidence>
<dbReference type="GeneID" id="92210584"/>
<feature type="compositionally biased region" description="Polar residues" evidence="2">
    <location>
        <begin position="98"/>
        <end position="109"/>
    </location>
</feature>
<dbReference type="SUPFAM" id="SSF50729">
    <property type="entry name" value="PH domain-like"/>
    <property type="match status" value="1"/>
</dbReference>
<dbReference type="PROSITE" id="PS50003">
    <property type="entry name" value="PH_DOMAIN"/>
    <property type="match status" value="1"/>
</dbReference>
<organism evidence="4 5">
    <name type="scientific">Lodderomyces beijingensis</name>
    <dbReference type="NCBI Taxonomy" id="1775926"/>
    <lineage>
        <taxon>Eukaryota</taxon>
        <taxon>Fungi</taxon>
        <taxon>Dikarya</taxon>
        <taxon>Ascomycota</taxon>
        <taxon>Saccharomycotina</taxon>
        <taxon>Pichiomycetes</taxon>
        <taxon>Debaryomycetaceae</taxon>
        <taxon>Candida/Lodderomyces clade</taxon>
        <taxon>Lodderomyces</taxon>
    </lineage>
</organism>
<dbReference type="Pfam" id="PF20400">
    <property type="entry name" value="BAR_4"/>
    <property type="match status" value="1"/>
</dbReference>
<dbReference type="InterPro" id="IPR011993">
    <property type="entry name" value="PH-like_dom_sf"/>
</dbReference>
<reference evidence="4 5" key="1">
    <citation type="submission" date="2024-03" db="EMBL/GenBank/DDBJ databases">
        <authorList>
            <person name="Brejova B."/>
        </authorList>
    </citation>
    <scope>NUCLEOTIDE SEQUENCE [LARGE SCALE GENOMIC DNA]</scope>
    <source>
        <strain evidence="4 5">CBS 14171</strain>
    </source>
</reference>
<dbReference type="PANTHER" id="PTHR31941:SF15">
    <property type="entry name" value="ACTIVATOR OF SKN7 PROTEIN 10-RELATED"/>
    <property type="match status" value="1"/>
</dbReference>
<feature type="region of interest" description="Disordered" evidence="2">
    <location>
        <begin position="98"/>
        <end position="183"/>
    </location>
</feature>
<dbReference type="InterPro" id="IPR001849">
    <property type="entry name" value="PH_domain"/>
</dbReference>
<name>A0ABP0ZTE0_9ASCO</name>
<feature type="compositionally biased region" description="Low complexity" evidence="2">
    <location>
        <begin position="628"/>
        <end position="640"/>
    </location>
</feature>
<feature type="compositionally biased region" description="Low complexity" evidence="2">
    <location>
        <begin position="876"/>
        <end position="885"/>
    </location>
</feature>
<evidence type="ECO:0000256" key="2">
    <source>
        <dbReference type="SAM" id="MobiDB-lite"/>
    </source>
</evidence>
<keyword evidence="5" id="KW-1185">Reference proteome</keyword>
<dbReference type="RefSeq" id="XP_066832326.1">
    <property type="nucleotide sequence ID" value="XM_066975714.1"/>
</dbReference>
<feature type="domain" description="PH" evidence="3">
    <location>
        <begin position="484"/>
        <end position="597"/>
    </location>
</feature>
<dbReference type="InterPro" id="IPR046869">
    <property type="entry name" value="SLM1/RGC1-like_PH"/>
</dbReference>
<feature type="compositionally biased region" description="Polar residues" evidence="2">
    <location>
        <begin position="886"/>
        <end position="898"/>
    </location>
</feature>
<dbReference type="SMART" id="SM00233">
    <property type="entry name" value="PH"/>
    <property type="match status" value="1"/>
</dbReference>
<evidence type="ECO:0000256" key="1">
    <source>
        <dbReference type="ARBA" id="ARBA00022553"/>
    </source>
</evidence>
<evidence type="ECO:0000313" key="5">
    <source>
        <dbReference type="Proteomes" id="UP001497383"/>
    </source>
</evidence>
<feature type="region of interest" description="Disordered" evidence="2">
    <location>
        <begin position="615"/>
        <end position="640"/>
    </location>
</feature>
<dbReference type="EMBL" id="OZ022411">
    <property type="protein sequence ID" value="CAK9441520.1"/>
    <property type="molecule type" value="Genomic_DNA"/>
</dbReference>
<dbReference type="Gene3D" id="2.30.29.30">
    <property type="entry name" value="Pleckstrin-homology domain (PH domain)/Phosphotyrosine-binding domain (PTB)"/>
    <property type="match status" value="1"/>
</dbReference>
<evidence type="ECO:0000313" key="4">
    <source>
        <dbReference type="EMBL" id="CAK9441520.1"/>
    </source>
</evidence>
<feature type="compositionally biased region" description="Low complexity" evidence="2">
    <location>
        <begin position="123"/>
        <end position="137"/>
    </location>
</feature>
<feature type="region of interest" description="Disordered" evidence="2">
    <location>
        <begin position="201"/>
        <end position="241"/>
    </location>
</feature>
<feature type="compositionally biased region" description="Basic residues" evidence="2">
    <location>
        <begin position="204"/>
        <end position="213"/>
    </location>
</feature>
<accession>A0ABP0ZTE0</accession>
<protein>
    <recommendedName>
        <fullName evidence="3">PH domain-containing protein</fullName>
    </recommendedName>
</protein>
<dbReference type="Pfam" id="PF20399">
    <property type="entry name" value="PH_20"/>
    <property type="match status" value="1"/>
</dbReference>
<sequence length="898" mass="99163">MNSSKSSFTFSKEKVLPTSDPKSPFYYNLPPHDSKPIDTLVEFFKFWKYFIKSIIYYFKEISLVKELGANLNYQLINAVQFPGCKDLPQRIIHEINVSSSPQGANNGASSPREVTPTKELKKTPSGSSLSSMSTQTSGAASPAVSQNGVPHGALTGSSVNGHKSSPRPGLHKVKSGSGNQSFLKNASTSLHKKAASFASQTPFPHHHQHHHTQGSHPGSPHQSGGGSTPPLITSEHSNDVRIPPNMFPENSMFTNLPALLLSSHHTAYSKSKKLHKDLNARLIPRLEVLLKQVSHKIKEIKTSLRNDAFANAELAKEISKTGQVLSRYSVAVEIYCGTRPVIKTVGSEDENGQPIAEDGEFAALDDPLLLKFKVDSRLKTQLIFENYMFASYMNLQNISKDLFTYLLKELNWVVDKYGKLDLNTEFYHFLKAKISASSTKDWEFFISHNPAFVNPYIDTEENPKRETRTFKSVILPYADSIQNKCLHFGMMYKKSKLTKSYTRHFYILSCNYLHEFKFDEEASKKANAAKKEKIGGLVGADDEPIKSYNLNDYAISVKEDGCKFIMTKKSTKSKRTFRCLNEQEFQGWFGDLSELLKFGSDHHGRFAFIQRKAAQNGGSFDPKRRKSSASPPSNTTPASTTHAQAVAASKELSLNLNNASVPALSGMFTPRIGTPLESKAAAVQEANPFDEVFSSMPTHQGSAMSSVRSSPALTPKALTPVESFTNIPLIINHEGGTMPGTSSGAGDGAGEKGYVGHDDYVKLQQAFMKQQAEISALRHKDHDNIELIRDKLLSLHLQDVPPSAQHHHHQQQHADGGLNVRKQSDESLNSFVLSPNSVPLAHAAVENFYPRKEDGGVVFNIAPSSLNNDVQGVDAQSSEQQQQSSTRNLPTVFISSNH</sequence>
<dbReference type="Proteomes" id="UP001497383">
    <property type="component" value="Chromosome 7"/>
</dbReference>
<proteinExistence type="predicted"/>
<feature type="region of interest" description="Disordered" evidence="2">
    <location>
        <begin position="869"/>
        <end position="898"/>
    </location>
</feature>
<keyword evidence="1" id="KW-0597">Phosphoprotein</keyword>
<gene>
    <name evidence="4" type="ORF">LODBEIA_P53880</name>
</gene>
<dbReference type="PANTHER" id="PTHR31941">
    <property type="entry name" value="CYTOSKELETAL SIGNALING PROTEIN SLM1"/>
    <property type="match status" value="1"/>
</dbReference>
<dbReference type="InterPro" id="IPR046868">
    <property type="entry name" value="BAR_4"/>
</dbReference>